<dbReference type="FunFam" id="3.40.50.80:FF:000030">
    <property type="entry name" value="NADPH-dependent diflavin oxidoreductase 1"/>
    <property type="match status" value="1"/>
</dbReference>
<feature type="domain" description="Flavodoxin-like" evidence="14">
    <location>
        <begin position="5"/>
        <end position="157"/>
    </location>
</feature>
<feature type="binding site" evidence="12">
    <location>
        <begin position="104"/>
        <end position="113"/>
    </location>
    <ligand>
        <name>FMN</name>
        <dbReference type="ChEBI" id="CHEBI:58210"/>
    </ligand>
</feature>
<feature type="binding site" evidence="12">
    <location>
        <position position="576"/>
    </location>
    <ligand>
        <name>NADP(+)</name>
        <dbReference type="ChEBI" id="CHEBI:58349"/>
    </ligand>
</feature>
<reference evidence="16" key="1">
    <citation type="submission" date="2022-07" db="EMBL/GenBank/DDBJ databases">
        <title>Phylogenomic reconstructions and comparative analyses of Kickxellomycotina fungi.</title>
        <authorList>
            <person name="Reynolds N.K."/>
            <person name="Stajich J.E."/>
            <person name="Barry K."/>
            <person name="Grigoriev I.V."/>
            <person name="Crous P."/>
            <person name="Smith M.E."/>
        </authorList>
    </citation>
    <scope>NUCLEOTIDE SEQUENCE</scope>
    <source>
        <strain evidence="16">RSA 861</strain>
    </source>
</reference>
<dbReference type="InterPro" id="IPR008254">
    <property type="entry name" value="Flavodoxin/NO_synth"/>
</dbReference>
<keyword evidence="7 12" id="KW-0521">NADP</keyword>
<evidence type="ECO:0000256" key="6">
    <source>
        <dbReference type="ARBA" id="ARBA00022827"/>
    </source>
</evidence>
<dbReference type="PANTHER" id="PTHR19384:SF10">
    <property type="entry name" value="NADPH-DEPENDENT DIFLAVIN OXIDOREDUCTASE 1"/>
    <property type="match status" value="1"/>
</dbReference>
<keyword evidence="12" id="KW-0496">Mitochondrion</keyword>
<dbReference type="GO" id="GO:0010181">
    <property type="term" value="F:FMN binding"/>
    <property type="evidence" value="ECO:0007669"/>
    <property type="project" value="UniProtKB-UniRule"/>
</dbReference>
<dbReference type="PRINTS" id="PR00369">
    <property type="entry name" value="FLAVODOXIN"/>
</dbReference>
<evidence type="ECO:0000259" key="15">
    <source>
        <dbReference type="PROSITE" id="PS51384"/>
    </source>
</evidence>
<evidence type="ECO:0000256" key="9">
    <source>
        <dbReference type="ARBA" id="ARBA00052174"/>
    </source>
</evidence>
<dbReference type="Pfam" id="PF00175">
    <property type="entry name" value="NAD_binding_1"/>
    <property type="match status" value="1"/>
</dbReference>
<accession>A0A9W8ABR7</accession>
<feature type="binding site" evidence="12">
    <location>
        <begin position="66"/>
        <end position="69"/>
    </location>
    <ligand>
        <name>FMN</name>
        <dbReference type="ChEBI" id="CHEBI:58210"/>
    </ligand>
</feature>
<dbReference type="Pfam" id="PF00258">
    <property type="entry name" value="Flavodoxin_1"/>
    <property type="match status" value="1"/>
</dbReference>
<dbReference type="Pfam" id="PF00667">
    <property type="entry name" value="FAD_binding_1"/>
    <property type="match status" value="1"/>
</dbReference>
<comment type="function">
    <text evidence="12">NADPH-dependent reductase which is a central component of the cytosolic iron-sulfur (Fe-S) protein assembly (CIA) machinery. Transfers electrons from NADPH via its FAD and FMN prosthetic groups to the [2Fe-2S] cluster of DRE2, another key component of the CIA machinery. In turn, this reduced cluster provides electrons for assembly of cytosolic iron-sulfur cluster proteins. Positively controls H(2)O(2)-induced cell death.</text>
</comment>
<dbReference type="HAMAP" id="MF_03178">
    <property type="entry name" value="NDOR1"/>
    <property type="match status" value="1"/>
</dbReference>
<feature type="binding site" evidence="12">
    <location>
        <begin position="539"/>
        <end position="543"/>
    </location>
    <ligand>
        <name>NADP(+)</name>
        <dbReference type="ChEBI" id="CHEBI:58349"/>
    </ligand>
</feature>
<comment type="similarity">
    <text evidence="12">In the N-terminal section; belongs to the flavodoxin family.</text>
</comment>
<evidence type="ECO:0000259" key="14">
    <source>
        <dbReference type="PROSITE" id="PS50902"/>
    </source>
</evidence>
<organism evidence="16 17">
    <name type="scientific">Tieghemiomyces parasiticus</name>
    <dbReference type="NCBI Taxonomy" id="78921"/>
    <lineage>
        <taxon>Eukaryota</taxon>
        <taxon>Fungi</taxon>
        <taxon>Fungi incertae sedis</taxon>
        <taxon>Zoopagomycota</taxon>
        <taxon>Kickxellomycotina</taxon>
        <taxon>Dimargaritomycetes</taxon>
        <taxon>Dimargaritales</taxon>
        <taxon>Dimargaritaceae</taxon>
        <taxon>Tieghemiomyces</taxon>
    </lineage>
</organism>
<dbReference type="AlphaFoldDB" id="A0A9W8ABR7"/>
<dbReference type="GO" id="GO:0050661">
    <property type="term" value="F:NADP binding"/>
    <property type="evidence" value="ECO:0007669"/>
    <property type="project" value="UniProtKB-UniRule"/>
</dbReference>
<dbReference type="EC" id="1.18.1.-" evidence="12"/>
<dbReference type="InterPro" id="IPR001094">
    <property type="entry name" value="Flavdoxin-like"/>
</dbReference>
<dbReference type="Gene3D" id="3.40.50.360">
    <property type="match status" value="1"/>
</dbReference>
<dbReference type="SUPFAM" id="SSF63380">
    <property type="entry name" value="Riboflavin synthase domain-like"/>
    <property type="match status" value="1"/>
</dbReference>
<evidence type="ECO:0000256" key="2">
    <source>
        <dbReference type="ARBA" id="ARBA00001974"/>
    </source>
</evidence>
<keyword evidence="6 12" id="KW-0274">FAD</keyword>
<dbReference type="Gene3D" id="3.40.50.80">
    <property type="entry name" value="Nucleotide-binding domain of ferredoxin-NADP reductase (FNR) module"/>
    <property type="match status" value="1"/>
</dbReference>
<comment type="subunit">
    <text evidence="12">Interacts with DRE2; as part of the cytosolic iron-sulfur (Fe-S) protein assembly (CIA) machinery.</text>
</comment>
<proteinExistence type="inferred from homology"/>
<dbReference type="SUPFAM" id="SSF52218">
    <property type="entry name" value="Flavoproteins"/>
    <property type="match status" value="1"/>
</dbReference>
<dbReference type="InterPro" id="IPR017927">
    <property type="entry name" value="FAD-bd_FR_type"/>
</dbReference>
<dbReference type="InterPro" id="IPR028879">
    <property type="entry name" value="NDOR1"/>
</dbReference>
<dbReference type="Proteomes" id="UP001150569">
    <property type="component" value="Unassembled WGS sequence"/>
</dbReference>
<feature type="binding site" evidence="12">
    <location>
        <position position="370"/>
    </location>
    <ligand>
        <name>FAD</name>
        <dbReference type="ChEBI" id="CHEBI:57692"/>
    </ligand>
</feature>
<dbReference type="GO" id="GO:0016651">
    <property type="term" value="F:oxidoreductase activity, acting on NAD(P)H"/>
    <property type="evidence" value="ECO:0007669"/>
    <property type="project" value="UniProtKB-UniRule"/>
</dbReference>
<comment type="cofactor">
    <cofactor evidence="2 12">
        <name>FAD</name>
        <dbReference type="ChEBI" id="CHEBI:57692"/>
    </cofactor>
</comment>
<feature type="binding site" evidence="12">
    <location>
        <begin position="434"/>
        <end position="437"/>
    </location>
    <ligand>
        <name>FAD</name>
        <dbReference type="ChEBI" id="CHEBI:57692"/>
    </ligand>
</feature>
<evidence type="ECO:0000256" key="12">
    <source>
        <dbReference type="HAMAP-Rule" id="MF_03178"/>
    </source>
</evidence>
<evidence type="ECO:0000313" key="17">
    <source>
        <dbReference type="Proteomes" id="UP001150569"/>
    </source>
</evidence>
<keyword evidence="17" id="KW-1185">Reference proteome</keyword>
<keyword evidence="5 12" id="KW-0288">FMN</keyword>
<name>A0A9W8ABR7_9FUNG</name>
<comment type="subunit">
    <text evidence="11">Interacts with CIAPIN1; as part of the cytosolic iron-sulfur (Fe-S) protein assembly (CIA) machinery. Interacts with DCPS.</text>
</comment>
<comment type="caution">
    <text evidence="12">Lacks conserved residue(s) required for the propagation of feature annotation.</text>
</comment>
<evidence type="ECO:0000256" key="13">
    <source>
        <dbReference type="SAM" id="MobiDB-lite"/>
    </source>
</evidence>
<dbReference type="PANTHER" id="PTHR19384">
    <property type="entry name" value="NITRIC OXIDE SYNTHASE-RELATED"/>
    <property type="match status" value="1"/>
</dbReference>
<feature type="binding site" evidence="12">
    <location>
        <position position="139"/>
    </location>
    <ligand>
        <name>FMN</name>
        <dbReference type="ChEBI" id="CHEBI:58210"/>
    </ligand>
</feature>
<comment type="caution">
    <text evidence="16">The sequence shown here is derived from an EMBL/GenBank/DDBJ whole genome shotgun (WGS) entry which is preliminary data.</text>
</comment>
<comment type="catalytic activity">
    <reaction evidence="9">
        <text>2 oxidized [2Fe-2S]-[protein] + NADPH = 2 reduced [2Fe-2S]-[protein] + NADP(+) + H(+)</text>
        <dbReference type="Rhea" id="RHEA:67716"/>
        <dbReference type="Rhea" id="RHEA-COMP:17327"/>
        <dbReference type="Rhea" id="RHEA-COMP:17328"/>
        <dbReference type="ChEBI" id="CHEBI:15378"/>
        <dbReference type="ChEBI" id="CHEBI:33737"/>
        <dbReference type="ChEBI" id="CHEBI:33738"/>
        <dbReference type="ChEBI" id="CHEBI:57783"/>
        <dbReference type="ChEBI" id="CHEBI:58349"/>
    </reaction>
    <physiologicalReaction direction="left-to-right" evidence="9">
        <dbReference type="Rhea" id="RHEA:67717"/>
    </physiologicalReaction>
</comment>
<keyword evidence="8 12" id="KW-0560">Oxidoreductase</keyword>
<evidence type="ECO:0000256" key="3">
    <source>
        <dbReference type="ARBA" id="ARBA00022490"/>
    </source>
</evidence>
<dbReference type="InterPro" id="IPR039261">
    <property type="entry name" value="FNR_nucleotide-bd"/>
</dbReference>
<dbReference type="GO" id="GO:0160246">
    <property type="term" value="F:NADPH-iron-sulfur [2Fe-2S] protein oxidoreductase activity"/>
    <property type="evidence" value="ECO:0007669"/>
    <property type="project" value="InterPro"/>
</dbReference>
<dbReference type="FunFam" id="1.20.990.10:FF:000008">
    <property type="entry name" value="NADPH-dependent diflavin oxidoreductase 1"/>
    <property type="match status" value="1"/>
</dbReference>
<comment type="function">
    <text evidence="10">NADPH-dependent reductase which is a central component of the cytosolic iron-sulfur (Fe-S) protein assembly (CIA) machinery. Transfers electrons from NADPH via its FAD and FMN prosthetic groups to the [2Fe-2S] cluster of CIAPIN1, another key component of the CIA machinery. In turn, this reduced cluster provides electrons for assembly of cytosolic iron-sulfur cluster proteins. It can also reduce the [2Fe-2S] cluster of CISD1 and activate this protein implicated in Fe/S cluster repair. In vitro can fully activate methionine synthase/MTR in the presence of soluble cytochrome b5/CYB5A.</text>
</comment>
<dbReference type="GO" id="GO:0050660">
    <property type="term" value="F:flavin adenine dinucleotide binding"/>
    <property type="evidence" value="ECO:0007669"/>
    <property type="project" value="UniProtKB-UniRule"/>
</dbReference>
<protein>
    <recommendedName>
        <fullName evidence="12">NADPH-dependent diflavin oxidoreductase 1</fullName>
        <ecNumber evidence="12">1.18.1.-</ecNumber>
    </recommendedName>
    <alternativeName>
        <fullName evidence="12">NADPH-dependent FMN and FAD-containing oxidoreductase</fullName>
    </alternativeName>
</protein>
<feature type="binding site" evidence="12">
    <location>
        <position position="477"/>
    </location>
    <ligand>
        <name>NADP(+)</name>
        <dbReference type="ChEBI" id="CHEBI:58349"/>
    </ligand>
</feature>
<feature type="region of interest" description="Disordered" evidence="13">
    <location>
        <begin position="190"/>
        <end position="221"/>
    </location>
</feature>
<comment type="cofactor">
    <cofactor evidence="1 12">
        <name>FMN</name>
        <dbReference type="ChEBI" id="CHEBI:58210"/>
    </cofactor>
</comment>
<evidence type="ECO:0000256" key="7">
    <source>
        <dbReference type="ARBA" id="ARBA00022857"/>
    </source>
</evidence>
<dbReference type="InterPro" id="IPR023173">
    <property type="entry name" value="NADPH_Cyt_P450_Rdtase_alpha"/>
</dbReference>
<dbReference type="FunFam" id="3.40.50.360:FF:000015">
    <property type="entry name" value="NADPH-dependent diflavin oxidoreductase 1"/>
    <property type="match status" value="1"/>
</dbReference>
<dbReference type="SUPFAM" id="SSF52343">
    <property type="entry name" value="Ferredoxin reductase-like, C-terminal NADP-linked domain"/>
    <property type="match status" value="1"/>
</dbReference>
<dbReference type="GO" id="GO:0005829">
    <property type="term" value="C:cytosol"/>
    <property type="evidence" value="ECO:0007669"/>
    <property type="project" value="UniProtKB-ARBA"/>
</dbReference>
<feature type="binding site" evidence="12">
    <location>
        <begin position="400"/>
        <end position="403"/>
    </location>
    <ligand>
        <name>FAD</name>
        <dbReference type="ChEBI" id="CHEBI:57692"/>
    </ligand>
</feature>
<keyword evidence="3 12" id="KW-0963">Cytoplasm</keyword>
<dbReference type="PRINTS" id="PR00371">
    <property type="entry name" value="FPNCR"/>
</dbReference>
<dbReference type="InterPro" id="IPR001433">
    <property type="entry name" value="OxRdtase_FAD/NAD-bd"/>
</dbReference>
<dbReference type="GO" id="GO:0016226">
    <property type="term" value="P:iron-sulfur cluster assembly"/>
    <property type="evidence" value="ECO:0007669"/>
    <property type="project" value="UniProtKB-UniRule"/>
</dbReference>
<sequence>MHEPLLILYGSQTGCAEDVALRIGREARRRHFRPEIMAIDSIEKVPKTTRRLTRLPNIEYVVFVVATTGQGEEPDNMKQFWRFLLKKSIPVDALDRMRFTVFGLGDSSYAKFNYPARKLYRRLLQLGAQCFYDRGEGDDQHYLGIDGTLDPWLGGLWSTLLGLHPRPEGYEPIPDTVRPEPTYRVQVQEGYASEPTAPAVHDDRDATTGNQDGPVPPRYGVPIPMRLTCNKRITSPEHFQDVRHVELVRDAARYPWALTYRPGDVATLTPRNLPDEVDSFLALMGWQDQADQPLTVTPHEAWVHLPVALRRPVTLRMLFTTHFDIYSVPRRSFFEMLAYFTTDEQETDKLREFCSAEGQDDLYAYSHRVRRTIVEVLGDFHSYRIPLDYLFDVFPDIRPRSFSIASSLARNPDSLQLTVAIVDYRTRMSTPRRGVCTKWLATLRPEADLTLLVTIKPGTMNLPASPATPLIMVGPGTGVAPMRSFIQERVERQKAPDNVLFFGCRGKTRDYLYADEWADLAARGMLQVHAAFSRDQDRKVYVQELIRAQGEQLWPLINERKAVIVVSGNANRMPEDVKAAFTDLVARWGDYSPQGAANYILLLEKTKRYQEECWY</sequence>
<dbReference type="Gene3D" id="2.40.30.10">
    <property type="entry name" value="Translation factors"/>
    <property type="match status" value="1"/>
</dbReference>
<comment type="similarity">
    <text evidence="12">Belongs to the NADPH-dependent diflavin oxidoreductase NDOR1 family.</text>
</comment>
<evidence type="ECO:0000256" key="4">
    <source>
        <dbReference type="ARBA" id="ARBA00022630"/>
    </source>
</evidence>
<evidence type="ECO:0000256" key="1">
    <source>
        <dbReference type="ARBA" id="ARBA00001917"/>
    </source>
</evidence>
<dbReference type="InterPro" id="IPR029039">
    <property type="entry name" value="Flavoprotein-like_sf"/>
</dbReference>
<dbReference type="Gene3D" id="1.20.990.10">
    <property type="entry name" value="NADPH-cytochrome p450 Reductase, Chain A, domain 3"/>
    <property type="match status" value="1"/>
</dbReference>
<keyword evidence="4 12" id="KW-0285">Flavoprotein</keyword>
<comment type="subcellular location">
    <subcellularLocation>
        <location evidence="12">Cytoplasm</location>
    </subcellularLocation>
    <subcellularLocation>
        <location evidence="12">Mitochondrion</location>
    </subcellularLocation>
    <text evidence="12">Relocalizes to mitochondria after H(2)O(2) exposure.</text>
</comment>
<dbReference type="InterPro" id="IPR017938">
    <property type="entry name" value="Riboflavin_synthase-like_b-brl"/>
</dbReference>
<evidence type="ECO:0000313" key="16">
    <source>
        <dbReference type="EMBL" id="KAJ1926161.1"/>
    </source>
</evidence>
<evidence type="ECO:0000256" key="5">
    <source>
        <dbReference type="ARBA" id="ARBA00022643"/>
    </source>
</evidence>
<evidence type="ECO:0000256" key="8">
    <source>
        <dbReference type="ARBA" id="ARBA00023002"/>
    </source>
</evidence>
<evidence type="ECO:0000256" key="11">
    <source>
        <dbReference type="ARBA" id="ARBA00063044"/>
    </source>
</evidence>
<dbReference type="GO" id="GO:0005634">
    <property type="term" value="C:nucleus"/>
    <property type="evidence" value="ECO:0007669"/>
    <property type="project" value="UniProtKB-ARBA"/>
</dbReference>
<dbReference type="PROSITE" id="PS51384">
    <property type="entry name" value="FAD_FR"/>
    <property type="match status" value="1"/>
</dbReference>
<dbReference type="InterPro" id="IPR003097">
    <property type="entry name" value="CysJ-like_FAD-binding"/>
</dbReference>
<evidence type="ECO:0000256" key="10">
    <source>
        <dbReference type="ARBA" id="ARBA00059862"/>
    </source>
</evidence>
<feature type="binding site" evidence="12">
    <location>
        <position position="614"/>
    </location>
    <ligand>
        <name>FAD</name>
        <dbReference type="ChEBI" id="CHEBI:57692"/>
    </ligand>
</feature>
<dbReference type="OrthoDB" id="1856718at2759"/>
<gene>
    <name evidence="16" type="primary">TAH18_2</name>
    <name evidence="12" type="synonym">TAH18</name>
    <name evidence="16" type="ORF">IWQ60_004033</name>
</gene>
<dbReference type="EMBL" id="JANBPT010000185">
    <property type="protein sequence ID" value="KAJ1926161.1"/>
    <property type="molecule type" value="Genomic_DNA"/>
</dbReference>
<dbReference type="InterPro" id="IPR001709">
    <property type="entry name" value="Flavoprot_Pyr_Nucl_cyt_Rdtase"/>
</dbReference>
<feature type="binding site" evidence="12">
    <location>
        <begin position="533"/>
        <end position="534"/>
    </location>
    <ligand>
        <name>NADP(+)</name>
        <dbReference type="ChEBI" id="CHEBI:58349"/>
    </ligand>
</feature>
<feature type="domain" description="FAD-binding FR-type" evidence="15">
    <location>
        <begin position="220"/>
        <end position="463"/>
    </location>
</feature>
<dbReference type="GO" id="GO:0005739">
    <property type="term" value="C:mitochondrion"/>
    <property type="evidence" value="ECO:0007669"/>
    <property type="project" value="UniProtKB-SubCell"/>
</dbReference>
<comment type="similarity">
    <text evidence="12">In the C-terminal section; belongs to the flavoprotein pyridine nucleotide cytochrome reductase family.</text>
</comment>
<dbReference type="PROSITE" id="PS50902">
    <property type="entry name" value="FLAVODOXIN_LIKE"/>
    <property type="match status" value="1"/>
</dbReference>